<gene>
    <name evidence="1" type="ORF">Abci_007_020</name>
    <name evidence="2" type="ORF">ACI01nite_17420</name>
</gene>
<evidence type="ECO:0000313" key="4">
    <source>
        <dbReference type="Proteomes" id="UP000321891"/>
    </source>
</evidence>
<evidence type="ECO:0000313" key="1">
    <source>
        <dbReference type="EMBL" id="GAN59617.1"/>
    </source>
</evidence>
<dbReference type="InterPro" id="IPR045386">
    <property type="entry name" value="DUF6525"/>
</dbReference>
<accession>A0A0D6N0S9</accession>
<dbReference type="Proteomes" id="UP000032671">
    <property type="component" value="Unassembled WGS sequence"/>
</dbReference>
<organism evidence="1 3">
    <name type="scientific">Acetobacter cibinongensis</name>
    <dbReference type="NCBI Taxonomy" id="146475"/>
    <lineage>
        <taxon>Bacteria</taxon>
        <taxon>Pseudomonadati</taxon>
        <taxon>Pseudomonadota</taxon>
        <taxon>Alphaproteobacteria</taxon>
        <taxon>Acetobacterales</taxon>
        <taxon>Acetobacteraceae</taxon>
        <taxon>Acetobacter</taxon>
    </lineage>
</organism>
<dbReference type="Proteomes" id="UP000321891">
    <property type="component" value="Unassembled WGS sequence"/>
</dbReference>
<dbReference type="EMBL" id="BJVU01000007">
    <property type="protein sequence ID" value="GEL59140.1"/>
    <property type="molecule type" value="Genomic_DNA"/>
</dbReference>
<comment type="caution">
    <text evidence="1">The sequence shown here is derived from an EMBL/GenBank/DDBJ whole genome shotgun (WGS) entry which is preliminary data.</text>
</comment>
<dbReference type="AlphaFoldDB" id="A0A0D6N0S9"/>
<sequence length="122" mass="14429">MTAHTRQSNERTPRAEIWKRYDGDDWAAFEQLPAAIRLRLHEHAYDAWSVNALMLWRHYKRIYGATPRAERALIRYLDYCERLERGEFATRYAARYGTDLPHDAAQSSILRYCPPTDPRKCA</sequence>
<evidence type="ECO:0000313" key="2">
    <source>
        <dbReference type="EMBL" id="GEL59140.1"/>
    </source>
</evidence>
<accession>A0A6N3SP90</accession>
<proteinExistence type="predicted"/>
<keyword evidence="4" id="KW-1185">Reference proteome</keyword>
<name>A0A0D6N0S9_9PROT</name>
<reference evidence="1 3" key="1">
    <citation type="submission" date="2012-11" db="EMBL/GenBank/DDBJ databases">
        <title>Whole genome sequence of Acetobacter cibinongensis 4H-1.</title>
        <authorList>
            <person name="Azuma Y."/>
            <person name="Higashiura N."/>
            <person name="Hirakawa H."/>
            <person name="Matsushita K."/>
        </authorList>
    </citation>
    <scope>NUCLEOTIDE SEQUENCE [LARGE SCALE GENOMIC DNA]</scope>
    <source>
        <strain evidence="1 3">4H-1</strain>
    </source>
</reference>
<protein>
    <submittedName>
        <fullName evidence="1">Uncharacterized protein</fullName>
    </submittedName>
</protein>
<dbReference type="EMBL" id="BAMV01000007">
    <property type="protein sequence ID" value="GAN59617.1"/>
    <property type="molecule type" value="Genomic_DNA"/>
</dbReference>
<reference evidence="2 4" key="2">
    <citation type="submission" date="2019-07" db="EMBL/GenBank/DDBJ databases">
        <title>Whole genome shotgun sequence of Acetobacter cibinongensis NBRC 16605.</title>
        <authorList>
            <person name="Hosoyama A."/>
            <person name="Uohara A."/>
            <person name="Ohji S."/>
            <person name="Ichikawa N."/>
        </authorList>
    </citation>
    <scope>NUCLEOTIDE SEQUENCE [LARGE SCALE GENOMIC DNA]</scope>
    <source>
        <strain evidence="2 4">NBRC 16605</strain>
    </source>
</reference>
<dbReference type="Pfam" id="PF20135">
    <property type="entry name" value="DUF6525"/>
    <property type="match status" value="1"/>
</dbReference>
<evidence type="ECO:0000313" key="3">
    <source>
        <dbReference type="Proteomes" id="UP000032671"/>
    </source>
</evidence>
<dbReference type="RefSeq" id="WP_048837719.1">
    <property type="nucleotide sequence ID" value="NZ_BAMV01000007.1"/>
</dbReference>